<dbReference type="RefSeq" id="WP_377929554.1">
    <property type="nucleotide sequence ID" value="NZ_JBHUEM010000044.1"/>
</dbReference>
<protein>
    <submittedName>
        <fullName evidence="1">Uncharacterized protein</fullName>
    </submittedName>
</protein>
<keyword evidence="2" id="KW-1185">Reference proteome</keyword>
<dbReference type="Proteomes" id="UP001597214">
    <property type="component" value="Unassembled WGS sequence"/>
</dbReference>
<dbReference type="EMBL" id="JBHUEM010000044">
    <property type="protein sequence ID" value="MFD1738344.1"/>
    <property type="molecule type" value="Genomic_DNA"/>
</dbReference>
<reference evidence="2" key="1">
    <citation type="journal article" date="2019" name="Int. J. Syst. Evol. Microbiol.">
        <title>The Global Catalogue of Microorganisms (GCM) 10K type strain sequencing project: providing services to taxonomists for standard genome sequencing and annotation.</title>
        <authorList>
            <consortium name="The Broad Institute Genomics Platform"/>
            <consortium name="The Broad Institute Genome Sequencing Center for Infectious Disease"/>
            <person name="Wu L."/>
            <person name="Ma J."/>
        </authorList>
    </citation>
    <scope>NUCLEOTIDE SEQUENCE [LARGE SCALE GENOMIC DNA]</scope>
    <source>
        <strain evidence="2">CCUG 49339</strain>
    </source>
</reference>
<proteinExistence type="predicted"/>
<comment type="caution">
    <text evidence="1">The sequence shown here is derived from an EMBL/GenBank/DDBJ whole genome shotgun (WGS) entry which is preliminary data.</text>
</comment>
<evidence type="ECO:0000313" key="1">
    <source>
        <dbReference type="EMBL" id="MFD1738344.1"/>
    </source>
</evidence>
<organism evidence="1 2">
    <name type="scientific">Bacillus salitolerans</name>
    <dbReference type="NCBI Taxonomy" id="1437434"/>
    <lineage>
        <taxon>Bacteria</taxon>
        <taxon>Bacillati</taxon>
        <taxon>Bacillota</taxon>
        <taxon>Bacilli</taxon>
        <taxon>Bacillales</taxon>
        <taxon>Bacillaceae</taxon>
        <taxon>Bacillus</taxon>
    </lineage>
</organism>
<gene>
    <name evidence="1" type="ORF">ACFSCX_17615</name>
</gene>
<accession>A0ABW4LT59</accession>
<sequence>MKEFQYGNTKVIIHCELAKMTKEQRKEWYEKEWEKGNPVLKAIVEAAVSCQSE</sequence>
<name>A0ABW4LT59_9BACI</name>
<evidence type="ECO:0000313" key="2">
    <source>
        <dbReference type="Proteomes" id="UP001597214"/>
    </source>
</evidence>